<proteinExistence type="predicted"/>
<dbReference type="Proteomes" id="UP000789342">
    <property type="component" value="Unassembled WGS sequence"/>
</dbReference>
<feature type="region of interest" description="Disordered" evidence="1">
    <location>
        <begin position="1"/>
        <end position="27"/>
    </location>
</feature>
<name>A0A9N9IWF1_9GLOM</name>
<sequence>EEEATSSTAYHNSHQDLPRSNQMNNPEEKIWDVKRALELRHTNSLPCMQLISPAQRIAETSTTTDDLATHQLLTKYYDGYA</sequence>
<feature type="compositionally biased region" description="Polar residues" evidence="1">
    <location>
        <begin position="1"/>
        <end position="12"/>
    </location>
</feature>
<feature type="non-terminal residue" evidence="2">
    <location>
        <position position="1"/>
    </location>
</feature>
<keyword evidence="3" id="KW-1185">Reference proteome</keyword>
<evidence type="ECO:0000313" key="3">
    <source>
        <dbReference type="Proteomes" id="UP000789342"/>
    </source>
</evidence>
<reference evidence="2" key="1">
    <citation type="submission" date="2021-06" db="EMBL/GenBank/DDBJ databases">
        <authorList>
            <person name="Kallberg Y."/>
            <person name="Tangrot J."/>
            <person name="Rosling A."/>
        </authorList>
    </citation>
    <scope>NUCLEOTIDE SEQUENCE</scope>
    <source>
        <strain evidence="2">CL551</strain>
    </source>
</reference>
<evidence type="ECO:0000256" key="1">
    <source>
        <dbReference type="SAM" id="MobiDB-lite"/>
    </source>
</evidence>
<evidence type="ECO:0000313" key="2">
    <source>
        <dbReference type="EMBL" id="CAG8750791.1"/>
    </source>
</evidence>
<dbReference type="EMBL" id="CAJVPV010035361">
    <property type="protein sequence ID" value="CAG8750791.1"/>
    <property type="molecule type" value="Genomic_DNA"/>
</dbReference>
<protein>
    <submittedName>
        <fullName evidence="2">3922_t:CDS:1</fullName>
    </submittedName>
</protein>
<accession>A0A9N9IWF1</accession>
<organism evidence="2 3">
    <name type="scientific">Acaulospora morrowiae</name>
    <dbReference type="NCBI Taxonomy" id="94023"/>
    <lineage>
        <taxon>Eukaryota</taxon>
        <taxon>Fungi</taxon>
        <taxon>Fungi incertae sedis</taxon>
        <taxon>Mucoromycota</taxon>
        <taxon>Glomeromycotina</taxon>
        <taxon>Glomeromycetes</taxon>
        <taxon>Diversisporales</taxon>
        <taxon>Acaulosporaceae</taxon>
        <taxon>Acaulospora</taxon>
    </lineage>
</organism>
<gene>
    <name evidence="2" type="ORF">AMORRO_LOCUS15332</name>
</gene>
<comment type="caution">
    <text evidence="2">The sequence shown here is derived from an EMBL/GenBank/DDBJ whole genome shotgun (WGS) entry which is preliminary data.</text>
</comment>
<dbReference type="AlphaFoldDB" id="A0A9N9IWF1"/>